<keyword evidence="3" id="KW-1185">Reference proteome</keyword>
<dbReference type="HOGENOM" id="CLU_115679_0_0_1"/>
<evidence type="ECO:0000256" key="1">
    <source>
        <dbReference type="SAM" id="MobiDB-lite"/>
    </source>
</evidence>
<dbReference type="EMBL" id="KN826757">
    <property type="protein sequence ID" value="KIK77983.1"/>
    <property type="molecule type" value="Genomic_DNA"/>
</dbReference>
<dbReference type="InParanoid" id="A0A0D0CRL4"/>
<proteinExistence type="predicted"/>
<sequence>MAMAVPKDLPMLEALLTKNGTRPDNMFCLDNTTESIASCHTEPALRGPLTDHVPILTVLGLEVQCTSIKHTQNFKEIDWKEFKKMLKNKLIKYPFPQPIITEVESQVTAEGLTRAIVETIEEVIPMSHPSPHVKHWWNRDIPNCPPEHYKEAPHVHSSRSTDAPPIKTQSTARNPFQGKARKINN</sequence>
<evidence type="ECO:0000313" key="3">
    <source>
        <dbReference type="Proteomes" id="UP000054538"/>
    </source>
</evidence>
<protein>
    <submittedName>
        <fullName evidence="2">Unplaced genomic scaffold scaffold_1935, whole genome shotgun sequence</fullName>
    </submittedName>
</protein>
<dbReference type="AlphaFoldDB" id="A0A0D0CRL4"/>
<gene>
    <name evidence="2" type="ORF">PAXRUDRAFT_165220</name>
</gene>
<accession>A0A0D0CRL4</accession>
<reference evidence="3" key="2">
    <citation type="submission" date="2015-01" db="EMBL/GenBank/DDBJ databases">
        <title>Evolutionary Origins and Diversification of the Mycorrhizal Mutualists.</title>
        <authorList>
            <consortium name="DOE Joint Genome Institute"/>
            <consortium name="Mycorrhizal Genomics Consortium"/>
            <person name="Kohler A."/>
            <person name="Kuo A."/>
            <person name="Nagy L.G."/>
            <person name="Floudas D."/>
            <person name="Copeland A."/>
            <person name="Barry K.W."/>
            <person name="Cichocki N."/>
            <person name="Veneault-Fourrey C."/>
            <person name="LaButti K."/>
            <person name="Lindquist E.A."/>
            <person name="Lipzen A."/>
            <person name="Lundell T."/>
            <person name="Morin E."/>
            <person name="Murat C."/>
            <person name="Riley R."/>
            <person name="Ohm R."/>
            <person name="Sun H."/>
            <person name="Tunlid A."/>
            <person name="Henrissat B."/>
            <person name="Grigoriev I.V."/>
            <person name="Hibbett D.S."/>
            <person name="Martin F."/>
        </authorList>
    </citation>
    <scope>NUCLEOTIDE SEQUENCE [LARGE SCALE GENOMIC DNA]</scope>
    <source>
        <strain evidence="3">Ve08.2h10</strain>
    </source>
</reference>
<dbReference type="OrthoDB" id="3261136at2759"/>
<feature type="region of interest" description="Disordered" evidence="1">
    <location>
        <begin position="148"/>
        <end position="185"/>
    </location>
</feature>
<dbReference type="Proteomes" id="UP000054538">
    <property type="component" value="Unassembled WGS sequence"/>
</dbReference>
<organism evidence="2 3">
    <name type="scientific">Paxillus rubicundulus Ve08.2h10</name>
    <dbReference type="NCBI Taxonomy" id="930991"/>
    <lineage>
        <taxon>Eukaryota</taxon>
        <taxon>Fungi</taxon>
        <taxon>Dikarya</taxon>
        <taxon>Basidiomycota</taxon>
        <taxon>Agaricomycotina</taxon>
        <taxon>Agaricomycetes</taxon>
        <taxon>Agaricomycetidae</taxon>
        <taxon>Boletales</taxon>
        <taxon>Paxilineae</taxon>
        <taxon>Paxillaceae</taxon>
        <taxon>Paxillus</taxon>
    </lineage>
</organism>
<name>A0A0D0CRL4_9AGAM</name>
<evidence type="ECO:0000313" key="2">
    <source>
        <dbReference type="EMBL" id="KIK77983.1"/>
    </source>
</evidence>
<reference evidence="2 3" key="1">
    <citation type="submission" date="2014-04" db="EMBL/GenBank/DDBJ databases">
        <authorList>
            <consortium name="DOE Joint Genome Institute"/>
            <person name="Kuo A."/>
            <person name="Kohler A."/>
            <person name="Jargeat P."/>
            <person name="Nagy L.G."/>
            <person name="Floudas D."/>
            <person name="Copeland A."/>
            <person name="Barry K.W."/>
            <person name="Cichocki N."/>
            <person name="Veneault-Fourrey C."/>
            <person name="LaButti K."/>
            <person name="Lindquist E.A."/>
            <person name="Lipzen A."/>
            <person name="Lundell T."/>
            <person name="Morin E."/>
            <person name="Murat C."/>
            <person name="Sun H."/>
            <person name="Tunlid A."/>
            <person name="Henrissat B."/>
            <person name="Grigoriev I.V."/>
            <person name="Hibbett D.S."/>
            <person name="Martin F."/>
            <person name="Nordberg H.P."/>
            <person name="Cantor M.N."/>
            <person name="Hua S.X."/>
        </authorList>
    </citation>
    <scope>NUCLEOTIDE SEQUENCE [LARGE SCALE GENOMIC DNA]</scope>
    <source>
        <strain evidence="2 3">Ve08.2h10</strain>
    </source>
</reference>